<evidence type="ECO:0000313" key="1">
    <source>
        <dbReference type="EMBL" id="KAJ7314581.1"/>
    </source>
</evidence>
<dbReference type="EMBL" id="JARIHO010000066">
    <property type="protein sequence ID" value="KAJ7314581.1"/>
    <property type="molecule type" value="Genomic_DNA"/>
</dbReference>
<gene>
    <name evidence="1" type="ORF">DFH08DRAFT_972632</name>
</gene>
<dbReference type="AlphaFoldDB" id="A0AAD7ED93"/>
<accession>A0AAD7ED93</accession>
<organism evidence="1 2">
    <name type="scientific">Mycena albidolilacea</name>
    <dbReference type="NCBI Taxonomy" id="1033008"/>
    <lineage>
        <taxon>Eukaryota</taxon>
        <taxon>Fungi</taxon>
        <taxon>Dikarya</taxon>
        <taxon>Basidiomycota</taxon>
        <taxon>Agaricomycotina</taxon>
        <taxon>Agaricomycetes</taxon>
        <taxon>Agaricomycetidae</taxon>
        <taxon>Agaricales</taxon>
        <taxon>Marasmiineae</taxon>
        <taxon>Mycenaceae</taxon>
        <taxon>Mycena</taxon>
    </lineage>
</organism>
<proteinExistence type="predicted"/>
<protein>
    <submittedName>
        <fullName evidence="1">Uncharacterized protein</fullName>
    </submittedName>
</protein>
<evidence type="ECO:0000313" key="2">
    <source>
        <dbReference type="Proteomes" id="UP001218218"/>
    </source>
</evidence>
<dbReference type="Proteomes" id="UP001218218">
    <property type="component" value="Unassembled WGS sequence"/>
</dbReference>
<reference evidence="1" key="1">
    <citation type="submission" date="2023-03" db="EMBL/GenBank/DDBJ databases">
        <title>Massive genome expansion in bonnet fungi (Mycena s.s.) driven by repeated elements and novel gene families across ecological guilds.</title>
        <authorList>
            <consortium name="Lawrence Berkeley National Laboratory"/>
            <person name="Harder C.B."/>
            <person name="Miyauchi S."/>
            <person name="Viragh M."/>
            <person name="Kuo A."/>
            <person name="Thoen E."/>
            <person name="Andreopoulos B."/>
            <person name="Lu D."/>
            <person name="Skrede I."/>
            <person name="Drula E."/>
            <person name="Henrissat B."/>
            <person name="Morin E."/>
            <person name="Kohler A."/>
            <person name="Barry K."/>
            <person name="LaButti K."/>
            <person name="Morin E."/>
            <person name="Salamov A."/>
            <person name="Lipzen A."/>
            <person name="Mereny Z."/>
            <person name="Hegedus B."/>
            <person name="Baldrian P."/>
            <person name="Stursova M."/>
            <person name="Weitz H."/>
            <person name="Taylor A."/>
            <person name="Grigoriev I.V."/>
            <person name="Nagy L.G."/>
            <person name="Martin F."/>
            <person name="Kauserud H."/>
        </authorList>
    </citation>
    <scope>NUCLEOTIDE SEQUENCE</scope>
    <source>
        <strain evidence="1">CBHHK002</strain>
    </source>
</reference>
<sequence length="203" mass="21630">MNVEIVDSGVDIEGRYGPCAALRSPASFTHRENAIDVEEDHEWAHGDLEWATLERREMLWLCFAASKALPPAPTEPGSLAPLHIALEAPETDISSAGAANANTALQEKRALQIVYATGLVNRLVTPALAAPALGIELHGTTLLLHKPLGDRAAGVHALFAVGVVDSEDDPASGARYTAIITFGNVAVNGFEEGIRICERYRGE</sequence>
<name>A0AAD7ED93_9AGAR</name>
<comment type="caution">
    <text evidence="1">The sequence shown here is derived from an EMBL/GenBank/DDBJ whole genome shotgun (WGS) entry which is preliminary data.</text>
</comment>
<keyword evidence="2" id="KW-1185">Reference proteome</keyword>